<dbReference type="InterPro" id="IPR001138">
    <property type="entry name" value="Zn2Cys6_DnaBD"/>
</dbReference>
<dbReference type="GO" id="GO:0008270">
    <property type="term" value="F:zinc ion binding"/>
    <property type="evidence" value="ECO:0007669"/>
    <property type="project" value="InterPro"/>
</dbReference>
<dbReference type="Gene3D" id="4.10.240.10">
    <property type="entry name" value="Zn(2)-C6 fungal-type DNA-binding domain"/>
    <property type="match status" value="1"/>
</dbReference>
<evidence type="ECO:0000256" key="4">
    <source>
        <dbReference type="ARBA" id="ARBA00023242"/>
    </source>
</evidence>
<keyword evidence="7" id="KW-1185">Reference proteome</keyword>
<keyword evidence="3" id="KW-0804">Transcription</keyword>
<evidence type="ECO:0000256" key="2">
    <source>
        <dbReference type="ARBA" id="ARBA00023125"/>
    </source>
</evidence>
<evidence type="ECO:0000259" key="5">
    <source>
        <dbReference type="PROSITE" id="PS50048"/>
    </source>
</evidence>
<proteinExistence type="predicted"/>
<dbReference type="Proteomes" id="UP001216150">
    <property type="component" value="Unassembled WGS sequence"/>
</dbReference>
<protein>
    <submittedName>
        <fullName evidence="6">C6 zinc finger domain protein</fullName>
    </submittedName>
</protein>
<dbReference type="AlphaFoldDB" id="A0AAD6E3N5"/>
<sequence>MGHSEAACLTCRQKSRRCDRARPMCKRCISKGLQCGGYPEKFRFCGIASRGKWKNHNAPITKDAASIANADPSVEKTMGSVQDSHINAQVPLTGDL</sequence>
<evidence type="ECO:0000256" key="1">
    <source>
        <dbReference type="ARBA" id="ARBA00023015"/>
    </source>
</evidence>
<dbReference type="SMART" id="SM00066">
    <property type="entry name" value="GAL4"/>
    <property type="match status" value="1"/>
</dbReference>
<dbReference type="PROSITE" id="PS50048">
    <property type="entry name" value="ZN2_CY6_FUNGAL_2"/>
    <property type="match status" value="1"/>
</dbReference>
<dbReference type="Pfam" id="PF00172">
    <property type="entry name" value="Zn_clus"/>
    <property type="match status" value="1"/>
</dbReference>
<organism evidence="6 7">
    <name type="scientific">Penicillium hetheringtonii</name>
    <dbReference type="NCBI Taxonomy" id="911720"/>
    <lineage>
        <taxon>Eukaryota</taxon>
        <taxon>Fungi</taxon>
        <taxon>Dikarya</taxon>
        <taxon>Ascomycota</taxon>
        <taxon>Pezizomycotina</taxon>
        <taxon>Eurotiomycetes</taxon>
        <taxon>Eurotiomycetidae</taxon>
        <taxon>Eurotiales</taxon>
        <taxon>Aspergillaceae</taxon>
        <taxon>Penicillium</taxon>
    </lineage>
</organism>
<keyword evidence="1" id="KW-0805">Transcription regulation</keyword>
<dbReference type="InterPro" id="IPR036864">
    <property type="entry name" value="Zn2-C6_fun-type_DNA-bd_sf"/>
</dbReference>
<reference evidence="6 7" key="1">
    <citation type="journal article" date="2023" name="IMA Fungus">
        <title>Comparative genomic study of the Penicillium genus elucidates a diverse pangenome and 15 lateral gene transfer events.</title>
        <authorList>
            <person name="Petersen C."/>
            <person name="Sorensen T."/>
            <person name="Nielsen M.R."/>
            <person name="Sondergaard T.E."/>
            <person name="Sorensen J.L."/>
            <person name="Fitzpatrick D.A."/>
            <person name="Frisvad J.C."/>
            <person name="Nielsen K.L."/>
        </authorList>
    </citation>
    <scope>NUCLEOTIDE SEQUENCE [LARGE SCALE GENOMIC DNA]</scope>
    <source>
        <strain evidence="6 7">IBT 29057</strain>
    </source>
</reference>
<keyword evidence="2" id="KW-0238">DNA-binding</keyword>
<gene>
    <name evidence="6" type="ORF">N7450_001178</name>
</gene>
<keyword evidence="4" id="KW-0539">Nucleus</keyword>
<evidence type="ECO:0000256" key="3">
    <source>
        <dbReference type="ARBA" id="ARBA00023163"/>
    </source>
</evidence>
<accession>A0AAD6E3N5</accession>
<dbReference type="EMBL" id="JAQJAC010000001">
    <property type="protein sequence ID" value="KAJ5600111.1"/>
    <property type="molecule type" value="Genomic_DNA"/>
</dbReference>
<evidence type="ECO:0000313" key="7">
    <source>
        <dbReference type="Proteomes" id="UP001216150"/>
    </source>
</evidence>
<feature type="domain" description="Zn(2)-C6 fungal-type" evidence="5">
    <location>
        <begin position="7"/>
        <end position="35"/>
    </location>
</feature>
<comment type="caution">
    <text evidence="6">The sequence shown here is derived from an EMBL/GenBank/DDBJ whole genome shotgun (WGS) entry which is preliminary data.</text>
</comment>
<dbReference type="CDD" id="cd00067">
    <property type="entry name" value="GAL4"/>
    <property type="match status" value="1"/>
</dbReference>
<evidence type="ECO:0000313" key="6">
    <source>
        <dbReference type="EMBL" id="KAJ5600111.1"/>
    </source>
</evidence>
<dbReference type="SUPFAM" id="SSF57701">
    <property type="entry name" value="Zn2/Cys6 DNA-binding domain"/>
    <property type="match status" value="1"/>
</dbReference>
<dbReference type="GO" id="GO:0000981">
    <property type="term" value="F:DNA-binding transcription factor activity, RNA polymerase II-specific"/>
    <property type="evidence" value="ECO:0007669"/>
    <property type="project" value="InterPro"/>
</dbReference>
<dbReference type="GO" id="GO:0003677">
    <property type="term" value="F:DNA binding"/>
    <property type="evidence" value="ECO:0007669"/>
    <property type="project" value="UniProtKB-KW"/>
</dbReference>
<name>A0AAD6E3N5_9EURO</name>